<feature type="compositionally biased region" description="Polar residues" evidence="2">
    <location>
        <begin position="83"/>
        <end position="100"/>
    </location>
</feature>
<dbReference type="GO" id="GO:0005737">
    <property type="term" value="C:cytoplasm"/>
    <property type="evidence" value="ECO:0007669"/>
    <property type="project" value="TreeGrafter"/>
</dbReference>
<dbReference type="Gene3D" id="3.40.50.12660">
    <property type="match status" value="1"/>
</dbReference>
<proteinExistence type="inferred from homology"/>
<dbReference type="InterPro" id="IPR050452">
    <property type="entry name" value="Metacaspase"/>
</dbReference>
<dbReference type="InterPro" id="IPR011600">
    <property type="entry name" value="Pept_C14_caspase"/>
</dbReference>
<organism evidence="4 5">
    <name type="scientific">Galerina marginata (strain CBS 339.88)</name>
    <dbReference type="NCBI Taxonomy" id="685588"/>
    <lineage>
        <taxon>Eukaryota</taxon>
        <taxon>Fungi</taxon>
        <taxon>Dikarya</taxon>
        <taxon>Basidiomycota</taxon>
        <taxon>Agaricomycotina</taxon>
        <taxon>Agaricomycetes</taxon>
        <taxon>Agaricomycetidae</taxon>
        <taxon>Agaricales</taxon>
        <taxon>Agaricineae</taxon>
        <taxon>Strophariaceae</taxon>
        <taxon>Galerina</taxon>
    </lineage>
</organism>
<dbReference type="EMBL" id="KL142383">
    <property type="protein sequence ID" value="KDR74354.1"/>
    <property type="molecule type" value="Genomic_DNA"/>
</dbReference>
<dbReference type="GO" id="GO:0006508">
    <property type="term" value="P:proteolysis"/>
    <property type="evidence" value="ECO:0007669"/>
    <property type="project" value="InterPro"/>
</dbReference>
<evidence type="ECO:0000256" key="1">
    <source>
        <dbReference type="ARBA" id="ARBA00009005"/>
    </source>
</evidence>
<comment type="similarity">
    <text evidence="1">Belongs to the peptidase C14B family.</text>
</comment>
<feature type="region of interest" description="Disordered" evidence="2">
    <location>
        <begin position="175"/>
        <end position="219"/>
    </location>
</feature>
<dbReference type="Pfam" id="PF00656">
    <property type="entry name" value="Peptidase_C14"/>
    <property type="match status" value="1"/>
</dbReference>
<dbReference type="GO" id="GO:0004197">
    <property type="term" value="F:cysteine-type endopeptidase activity"/>
    <property type="evidence" value="ECO:0007669"/>
    <property type="project" value="InterPro"/>
</dbReference>
<dbReference type="AlphaFoldDB" id="A0A067T344"/>
<evidence type="ECO:0000259" key="3">
    <source>
        <dbReference type="Pfam" id="PF00656"/>
    </source>
</evidence>
<evidence type="ECO:0000256" key="2">
    <source>
        <dbReference type="SAM" id="MobiDB-lite"/>
    </source>
</evidence>
<dbReference type="PANTHER" id="PTHR48104:SF30">
    <property type="entry name" value="METACASPASE-1"/>
    <property type="match status" value="1"/>
</dbReference>
<dbReference type="Proteomes" id="UP000027222">
    <property type="component" value="Unassembled WGS sequence"/>
</dbReference>
<evidence type="ECO:0000313" key="4">
    <source>
        <dbReference type="EMBL" id="KDR74354.1"/>
    </source>
</evidence>
<name>A0A067T344_GALM3</name>
<evidence type="ECO:0000313" key="5">
    <source>
        <dbReference type="Proteomes" id="UP000027222"/>
    </source>
</evidence>
<sequence>MDPSMPLRPEPMFLKRLFEHFVKVFASSLRPFRSLGWYHQAEQGQPSVFRRIFLFLNKTFAPLLSLPGWRKNRRQRKEEAKQNPDNQPANGRTPLESVQQDPLPPDPNASASLLPAPVVPQFMDPEPVISLSVLSEPEHMVPPSAPPELMLYDSPSPSTRVARKKALLIGVKESVEVAESDPETAVEPKQSSSLPHKSKRNKSNASSSSRKNSTANSPHRDVKALHALLQDVYGYAPEDITILIDVPNEIQPTRENILLQIRKLIEGARDDDRFFFHFSGHSGQVKTDDPKEEDGLDEYIITSDRKRIMDNELRESLVDPLPSTCSLIAIFDSCHSGTLLDLPHFRCNRVYVPWVNKGHRKTKTRWANNVRQPARIPSHSGIRLNTPPPTALVGTSIGAIADQILDIDLQSDVLANALEDVQQKIQLSIVTCFSQSNVFDDDPTTSWQLVSSPSPTVCEGYCRGSSKQRQASVPQDRVDIICLSSSDDSQLTWEDNHGNSMTQFLVNILSVSNGCTVSLGRFRA</sequence>
<reference evidence="5" key="1">
    <citation type="journal article" date="2014" name="Proc. Natl. Acad. Sci. U.S.A.">
        <title>Extensive sampling of basidiomycete genomes demonstrates inadequacy of the white-rot/brown-rot paradigm for wood decay fungi.</title>
        <authorList>
            <person name="Riley R."/>
            <person name="Salamov A.A."/>
            <person name="Brown D.W."/>
            <person name="Nagy L.G."/>
            <person name="Floudas D."/>
            <person name="Held B.W."/>
            <person name="Levasseur A."/>
            <person name="Lombard V."/>
            <person name="Morin E."/>
            <person name="Otillar R."/>
            <person name="Lindquist E.A."/>
            <person name="Sun H."/>
            <person name="LaButti K.M."/>
            <person name="Schmutz J."/>
            <person name="Jabbour D."/>
            <person name="Luo H."/>
            <person name="Baker S.E."/>
            <person name="Pisabarro A.G."/>
            <person name="Walton J.D."/>
            <person name="Blanchette R.A."/>
            <person name="Henrissat B."/>
            <person name="Martin F."/>
            <person name="Cullen D."/>
            <person name="Hibbett D.S."/>
            <person name="Grigoriev I.V."/>
        </authorList>
    </citation>
    <scope>NUCLEOTIDE SEQUENCE [LARGE SCALE GENOMIC DNA]</scope>
    <source>
        <strain evidence="5">CBS 339.88</strain>
    </source>
</reference>
<dbReference type="OrthoDB" id="3223806at2759"/>
<dbReference type="HOGENOM" id="CLU_519753_0_0_1"/>
<gene>
    <name evidence="4" type="ORF">GALMADRAFT_250216</name>
</gene>
<feature type="compositionally biased region" description="Low complexity" evidence="2">
    <location>
        <begin position="203"/>
        <end position="217"/>
    </location>
</feature>
<feature type="region of interest" description="Disordered" evidence="2">
    <location>
        <begin position="72"/>
        <end position="114"/>
    </location>
</feature>
<protein>
    <recommendedName>
        <fullName evidence="3">Peptidase C14 caspase domain-containing protein</fullName>
    </recommendedName>
</protein>
<accession>A0A067T344</accession>
<dbReference type="PANTHER" id="PTHR48104">
    <property type="entry name" value="METACASPASE-4"/>
    <property type="match status" value="1"/>
</dbReference>
<keyword evidence="5" id="KW-1185">Reference proteome</keyword>
<feature type="domain" description="Peptidase C14 caspase" evidence="3">
    <location>
        <begin position="216"/>
        <end position="512"/>
    </location>
</feature>